<reference evidence="4" key="3">
    <citation type="submission" date="2015-04" db="UniProtKB">
        <authorList>
            <consortium name="EnsemblPlants"/>
        </authorList>
    </citation>
    <scope>IDENTIFICATION</scope>
    <source>
        <strain evidence="4">cv. Jemalong A17</strain>
    </source>
</reference>
<dbReference type="HOGENOM" id="CLU_817289_0_0_1"/>
<dbReference type="Proteomes" id="UP000002051">
    <property type="component" value="Chromosome 8"/>
</dbReference>
<evidence type="ECO:0000256" key="1">
    <source>
        <dbReference type="SAM" id="MobiDB-lite"/>
    </source>
</evidence>
<keyword evidence="2" id="KW-0472">Membrane</keyword>
<reference evidence="3 5" key="1">
    <citation type="journal article" date="2011" name="Nature">
        <title>The Medicago genome provides insight into the evolution of rhizobial symbioses.</title>
        <authorList>
            <person name="Young N.D."/>
            <person name="Debelle F."/>
            <person name="Oldroyd G.E."/>
            <person name="Geurts R."/>
            <person name="Cannon S.B."/>
            <person name="Udvardi M.K."/>
            <person name="Benedito V.A."/>
            <person name="Mayer K.F."/>
            <person name="Gouzy J."/>
            <person name="Schoof H."/>
            <person name="Van de Peer Y."/>
            <person name="Proost S."/>
            <person name="Cook D.R."/>
            <person name="Meyers B.C."/>
            <person name="Spannagl M."/>
            <person name="Cheung F."/>
            <person name="De Mita S."/>
            <person name="Krishnakumar V."/>
            <person name="Gundlach H."/>
            <person name="Zhou S."/>
            <person name="Mudge J."/>
            <person name="Bharti A.K."/>
            <person name="Murray J.D."/>
            <person name="Naoumkina M.A."/>
            <person name="Rosen B."/>
            <person name="Silverstein K.A."/>
            <person name="Tang H."/>
            <person name="Rombauts S."/>
            <person name="Zhao P.X."/>
            <person name="Zhou P."/>
            <person name="Barbe V."/>
            <person name="Bardou P."/>
            <person name="Bechner M."/>
            <person name="Bellec A."/>
            <person name="Berger A."/>
            <person name="Berges H."/>
            <person name="Bidwell S."/>
            <person name="Bisseling T."/>
            <person name="Choisne N."/>
            <person name="Couloux A."/>
            <person name="Denny R."/>
            <person name="Deshpande S."/>
            <person name="Dai X."/>
            <person name="Doyle J.J."/>
            <person name="Dudez A.M."/>
            <person name="Farmer A.D."/>
            <person name="Fouteau S."/>
            <person name="Franken C."/>
            <person name="Gibelin C."/>
            <person name="Gish J."/>
            <person name="Goldstein S."/>
            <person name="Gonzalez A.J."/>
            <person name="Green P.J."/>
            <person name="Hallab A."/>
            <person name="Hartog M."/>
            <person name="Hua A."/>
            <person name="Humphray S.J."/>
            <person name="Jeong D.H."/>
            <person name="Jing Y."/>
            <person name="Jocker A."/>
            <person name="Kenton S.M."/>
            <person name="Kim D.J."/>
            <person name="Klee K."/>
            <person name="Lai H."/>
            <person name="Lang C."/>
            <person name="Lin S."/>
            <person name="Macmil S.L."/>
            <person name="Magdelenat G."/>
            <person name="Matthews L."/>
            <person name="McCorrison J."/>
            <person name="Monaghan E.L."/>
            <person name="Mun J.H."/>
            <person name="Najar F.Z."/>
            <person name="Nicholson C."/>
            <person name="Noirot C."/>
            <person name="O'Bleness M."/>
            <person name="Paule C.R."/>
            <person name="Poulain J."/>
            <person name="Prion F."/>
            <person name="Qin B."/>
            <person name="Qu C."/>
            <person name="Retzel E.F."/>
            <person name="Riddle C."/>
            <person name="Sallet E."/>
            <person name="Samain S."/>
            <person name="Samson N."/>
            <person name="Sanders I."/>
            <person name="Saurat O."/>
            <person name="Scarpelli C."/>
            <person name="Schiex T."/>
            <person name="Segurens B."/>
            <person name="Severin A.J."/>
            <person name="Sherrier D.J."/>
            <person name="Shi R."/>
            <person name="Sims S."/>
            <person name="Singer S.R."/>
            <person name="Sinharoy S."/>
            <person name="Sterck L."/>
            <person name="Viollet A."/>
            <person name="Wang B.B."/>
            <person name="Wang K."/>
            <person name="Wang M."/>
            <person name="Wang X."/>
            <person name="Warfsmann J."/>
            <person name="Weissenbach J."/>
            <person name="White D.D."/>
            <person name="White J.D."/>
            <person name="Wiley G.B."/>
            <person name="Wincker P."/>
            <person name="Xing Y."/>
            <person name="Yang L."/>
            <person name="Yao Z."/>
            <person name="Ying F."/>
            <person name="Zhai J."/>
            <person name="Zhou L."/>
            <person name="Zuber A."/>
            <person name="Denarie J."/>
            <person name="Dixon R.A."/>
            <person name="May G.D."/>
            <person name="Schwartz D.C."/>
            <person name="Rogers J."/>
            <person name="Quetier F."/>
            <person name="Town C.D."/>
            <person name="Roe B.A."/>
        </authorList>
    </citation>
    <scope>NUCLEOTIDE SEQUENCE [LARGE SCALE GENOMIC DNA]</scope>
    <source>
        <strain evidence="3">A17</strain>
        <strain evidence="4 5">cv. Jemalong A17</strain>
    </source>
</reference>
<reference evidence="3 5" key="2">
    <citation type="journal article" date="2014" name="BMC Genomics">
        <title>An improved genome release (version Mt4.0) for the model legume Medicago truncatula.</title>
        <authorList>
            <person name="Tang H."/>
            <person name="Krishnakumar V."/>
            <person name="Bidwell S."/>
            <person name="Rosen B."/>
            <person name="Chan A."/>
            <person name="Zhou S."/>
            <person name="Gentzbittel L."/>
            <person name="Childs K.L."/>
            <person name="Yandell M."/>
            <person name="Gundlach H."/>
            <person name="Mayer K.F."/>
            <person name="Schwartz D.C."/>
            <person name="Town C.D."/>
        </authorList>
    </citation>
    <scope>GENOME REANNOTATION</scope>
    <source>
        <strain evidence="4 5">cv. Jemalong A17</strain>
    </source>
</reference>
<keyword evidence="2 3" id="KW-0812">Transmembrane</keyword>
<evidence type="ECO:0000256" key="2">
    <source>
        <dbReference type="SAM" id="Phobius"/>
    </source>
</evidence>
<name>G7LF76_MEDTR</name>
<sequence>MSYGCENRTYVMLLILDKMIWPQPHSRCGHKDLKNFVFATLLIFILARFVAGFVNPLKFCCGSYYGYHINCFIFIIADTKGPKTGNPHKTARAAAAQALTAPVSRTENAAAAATPKNEPNKSQTPLKLLQNYRNKHIWKNSPILNNMMLQLLDQITLLSPDQSGVTNMTETSLSLHLGSQNLFSTFAKCATDNIMGQIEKLSIRQNPKCQLLDNLFRFEIHAHSLFSLPSSSLPPPLGVPLSSAASASHFPPSTGGSSPSAPHHLAQFTFSPIIAIFTASVALNHQYAATSQSSSNMSTKFYFSKDPIIGDCIMKGITLCVVYSSTPENLATECLPSILS</sequence>
<feature type="region of interest" description="Disordered" evidence="1">
    <location>
        <begin position="99"/>
        <end position="123"/>
    </location>
</feature>
<evidence type="ECO:0000313" key="5">
    <source>
        <dbReference type="Proteomes" id="UP000002051"/>
    </source>
</evidence>
<organism evidence="3 5">
    <name type="scientific">Medicago truncatula</name>
    <name type="common">Barrel medic</name>
    <name type="synonym">Medicago tribuloides</name>
    <dbReference type="NCBI Taxonomy" id="3880"/>
    <lineage>
        <taxon>Eukaryota</taxon>
        <taxon>Viridiplantae</taxon>
        <taxon>Streptophyta</taxon>
        <taxon>Embryophyta</taxon>
        <taxon>Tracheophyta</taxon>
        <taxon>Spermatophyta</taxon>
        <taxon>Magnoliopsida</taxon>
        <taxon>eudicotyledons</taxon>
        <taxon>Gunneridae</taxon>
        <taxon>Pentapetalae</taxon>
        <taxon>rosids</taxon>
        <taxon>fabids</taxon>
        <taxon>Fabales</taxon>
        <taxon>Fabaceae</taxon>
        <taxon>Papilionoideae</taxon>
        <taxon>50 kb inversion clade</taxon>
        <taxon>NPAAA clade</taxon>
        <taxon>Hologalegina</taxon>
        <taxon>IRL clade</taxon>
        <taxon>Trifolieae</taxon>
        <taxon>Medicago</taxon>
    </lineage>
</organism>
<evidence type="ECO:0000313" key="3">
    <source>
        <dbReference type="EMBL" id="AET01434.1"/>
    </source>
</evidence>
<dbReference type="EnsemblPlants" id="AET01434">
    <property type="protein sequence ID" value="AET01434"/>
    <property type="gene ID" value="MTR_8g012490"/>
</dbReference>
<gene>
    <name evidence="3" type="ordered locus">MTR_8g012490</name>
</gene>
<feature type="transmembrane region" description="Helical" evidence="2">
    <location>
        <begin position="36"/>
        <end position="54"/>
    </location>
</feature>
<keyword evidence="2" id="KW-1133">Transmembrane helix</keyword>
<keyword evidence="5" id="KW-1185">Reference proteome</keyword>
<dbReference type="AlphaFoldDB" id="G7LF76"/>
<dbReference type="PaxDb" id="3880-AET01434"/>
<proteinExistence type="predicted"/>
<protein>
    <submittedName>
        <fullName evidence="3">Transmembrane protein, putative</fullName>
    </submittedName>
</protein>
<accession>G7LF76</accession>
<dbReference type="EMBL" id="CM001224">
    <property type="protein sequence ID" value="AET01434.1"/>
    <property type="molecule type" value="Genomic_DNA"/>
</dbReference>
<evidence type="ECO:0000313" key="4">
    <source>
        <dbReference type="EnsemblPlants" id="AET01434"/>
    </source>
</evidence>